<feature type="region of interest" description="Disordered" evidence="1">
    <location>
        <begin position="389"/>
        <end position="442"/>
    </location>
</feature>
<dbReference type="EMBL" id="LNYC01000055">
    <property type="protein sequence ID" value="KTC98871.1"/>
    <property type="molecule type" value="Genomic_DNA"/>
</dbReference>
<comment type="caution">
    <text evidence="2">The sequence shown here is derived from an EMBL/GenBank/DDBJ whole genome shotgun (WGS) entry which is preliminary data.</text>
</comment>
<dbReference type="PATRIC" id="fig|45065.4.peg.1568"/>
<protein>
    <submittedName>
        <fullName evidence="2">Uncharacterized protein</fullName>
    </submittedName>
</protein>
<dbReference type="RefSeq" id="WP_028387515.1">
    <property type="nucleotide sequence ID" value="NZ_CAAAHN010000024.1"/>
</dbReference>
<reference evidence="2 3" key="1">
    <citation type="submission" date="2015-11" db="EMBL/GenBank/DDBJ databases">
        <title>Genomic analysis of 38 Legionella species identifies large and diverse effector repertoires.</title>
        <authorList>
            <person name="Burstein D."/>
            <person name="Amaro F."/>
            <person name="Zusman T."/>
            <person name="Lifshitz Z."/>
            <person name="Cohen O."/>
            <person name="Gilbert J.A."/>
            <person name="Pupko T."/>
            <person name="Shuman H.A."/>
            <person name="Segal G."/>
        </authorList>
    </citation>
    <scope>NUCLEOTIDE SEQUENCE [LARGE SCALE GENOMIC DNA]</scope>
    <source>
        <strain evidence="2 3">ATCC 49504</strain>
    </source>
</reference>
<dbReference type="InterPro" id="IPR041463">
    <property type="entry name" value="LidA_long_CC"/>
</dbReference>
<evidence type="ECO:0000313" key="3">
    <source>
        <dbReference type="Proteomes" id="UP000054785"/>
    </source>
</evidence>
<evidence type="ECO:0000313" key="2">
    <source>
        <dbReference type="EMBL" id="KTC98871.1"/>
    </source>
</evidence>
<gene>
    <name evidence="2" type="ORF">Lgee_1448</name>
</gene>
<name>A0A0W0TTA7_9GAMM</name>
<feature type="compositionally biased region" description="Basic and acidic residues" evidence="1">
    <location>
        <begin position="389"/>
        <end position="399"/>
    </location>
</feature>
<dbReference type="AlphaFoldDB" id="A0A0W0TTA7"/>
<sequence>MPAPTLTTRLTHAFDVLKMRPNPTIDARAWNSYINYSLARHGVHSPADFARLLQMPRAQQLLAETERELDEIDSIKAHHRISERDEKMLYHRLLAHFLLKKMSRAQHRKALNREIQKQIDALLQKNAERIREANASSHSARGIVWMEADDAYTLALKTADALIEEKAMALAAEEELLNALRTSREHLVIFGEETTLLLQHMEHAILRGLPDDLQFLEAHLAQHRLEAMLHAEQALAHFEALQLRGDAVNHELTAGVLQNLIASQHLAEWHDVVAGNRCAFDHNWEPCLEAHNAAYILRPELQVVRDGNTCYLLPANTRFEDLSLTAREEARQNFDAREPEFRSIKRAVAQQVETSKLDLQRQEKVCQMRVNRLSEDYQSLLNQRQSILESREDVRKQSMKEPAATPANMEYSAPASTPLAPRMAMPVPVPRPTPEDSRRRHGTIEHSYRTIASQMPRPGMPMPRAIVENPQPLGSLMEMLALRHRRMQSQLTAGMAPDSDMLRRVRAMMRAPGDAPAATPADRPNTAPTPFSMRPDPWK</sequence>
<dbReference type="OrthoDB" id="9785276at2"/>
<dbReference type="Pfam" id="PF18641">
    <property type="entry name" value="LidA_Long_CC"/>
    <property type="match status" value="1"/>
</dbReference>
<keyword evidence="3" id="KW-1185">Reference proteome</keyword>
<feature type="region of interest" description="Disordered" evidence="1">
    <location>
        <begin position="510"/>
        <end position="539"/>
    </location>
</feature>
<dbReference type="Proteomes" id="UP000054785">
    <property type="component" value="Unassembled WGS sequence"/>
</dbReference>
<organism evidence="2 3">
    <name type="scientific">Legionella geestiana</name>
    <dbReference type="NCBI Taxonomy" id="45065"/>
    <lineage>
        <taxon>Bacteria</taxon>
        <taxon>Pseudomonadati</taxon>
        <taxon>Pseudomonadota</taxon>
        <taxon>Gammaproteobacteria</taxon>
        <taxon>Legionellales</taxon>
        <taxon>Legionellaceae</taxon>
        <taxon>Legionella</taxon>
    </lineage>
</organism>
<dbReference type="Gene3D" id="6.10.140.2010">
    <property type="match status" value="1"/>
</dbReference>
<feature type="compositionally biased region" description="Low complexity" evidence="1">
    <location>
        <begin position="510"/>
        <end position="530"/>
    </location>
</feature>
<evidence type="ECO:0000256" key="1">
    <source>
        <dbReference type="SAM" id="MobiDB-lite"/>
    </source>
</evidence>
<feature type="compositionally biased region" description="Basic and acidic residues" evidence="1">
    <location>
        <begin position="433"/>
        <end position="442"/>
    </location>
</feature>
<accession>A0A0W0TTA7</accession>
<proteinExistence type="predicted"/>